<dbReference type="EMBL" id="SGWQ01000002">
    <property type="protein sequence ID" value="RZS43660.1"/>
    <property type="molecule type" value="Genomic_DNA"/>
</dbReference>
<evidence type="ECO:0000313" key="4">
    <source>
        <dbReference type="Proteomes" id="UP000294257"/>
    </source>
</evidence>
<gene>
    <name evidence="3" type="ORF">EV193_102641</name>
</gene>
<dbReference type="SUPFAM" id="SSF53300">
    <property type="entry name" value="vWA-like"/>
    <property type="match status" value="1"/>
</dbReference>
<feature type="domain" description="VWFA" evidence="2">
    <location>
        <begin position="56"/>
        <end position="254"/>
    </location>
</feature>
<feature type="chain" id="PRO_5020234833" evidence="1">
    <location>
        <begin position="29"/>
        <end position="569"/>
    </location>
</feature>
<dbReference type="Gene3D" id="3.40.50.410">
    <property type="entry name" value="von Willebrand factor, type A domain"/>
    <property type="match status" value="1"/>
</dbReference>
<organism evidence="3 4">
    <name type="scientific">Herbihabitans rhizosphaerae</name>
    <dbReference type="NCBI Taxonomy" id="1872711"/>
    <lineage>
        <taxon>Bacteria</taxon>
        <taxon>Bacillati</taxon>
        <taxon>Actinomycetota</taxon>
        <taxon>Actinomycetes</taxon>
        <taxon>Pseudonocardiales</taxon>
        <taxon>Pseudonocardiaceae</taxon>
        <taxon>Herbihabitans</taxon>
    </lineage>
</organism>
<proteinExistence type="predicted"/>
<keyword evidence="1" id="KW-0732">Signal</keyword>
<evidence type="ECO:0000259" key="2">
    <source>
        <dbReference type="PROSITE" id="PS50234"/>
    </source>
</evidence>
<sequence length="569" mass="56867">MSRRISRTTAAVIIGIATAIVAPATALADEDLTLEPGQSATVSTSVPTPLVGPRPDIVFLADTTGGMDPVLANVRNNIGTITDRVLADQPDARFGIAEYKEQVNGPQVFQVRTPLTDDMNAVRAGAQNWLDSAGGGGTPETDFINAHFRLATDAIAWRPNSTRIIAWFGDARSNDPSLGHTLADAGNALRAANIRVVAVPVSGGTGGGLDAFGQATAIVDATGGALMPPAPADQVATALSDGMRRLEMVVTHRLGTCDSAVTMAVGPAGVTVRAGTPAPFTKTVGVLAGTPPGVYRCTVQYLINGSPGTTETTTVTVGDAVAPTITVSVSPAAPNGQNGWYTTAPAVTFTCSDASGIASCTPPVTLTSAATPQSVTGTATDTKGNSAQATVNGLKVDLVDPAVSCGQAPTFTVGSPAMVGAGVADVHSGPVSPGTAASADTATAGARTVRVTGSDLAGRTGAADCAYTVIRAPTAIAASPAKITSPGLLRYAMTTRAVLTRTDNAVPLAGHQIRFTHAGRQLCVATTDAAGVAGCTGAISLVESLRGGYTATFAGTPAFAPAAAQVGAG</sequence>
<evidence type="ECO:0000256" key="1">
    <source>
        <dbReference type="SAM" id="SignalP"/>
    </source>
</evidence>
<dbReference type="InterPro" id="IPR002035">
    <property type="entry name" value="VWF_A"/>
</dbReference>
<protein>
    <submittedName>
        <fullName evidence="3">von Willebrand factor type A domain-containing protein</fullName>
    </submittedName>
</protein>
<dbReference type="InterPro" id="IPR036465">
    <property type="entry name" value="vWFA_dom_sf"/>
</dbReference>
<dbReference type="PROSITE" id="PS50234">
    <property type="entry name" value="VWFA"/>
    <property type="match status" value="1"/>
</dbReference>
<reference evidence="3 4" key="1">
    <citation type="submission" date="2019-02" db="EMBL/GenBank/DDBJ databases">
        <title>Genomic Encyclopedia of Type Strains, Phase IV (KMG-IV): sequencing the most valuable type-strain genomes for metagenomic binning, comparative biology and taxonomic classification.</title>
        <authorList>
            <person name="Goeker M."/>
        </authorList>
    </citation>
    <scope>NUCLEOTIDE SEQUENCE [LARGE SCALE GENOMIC DNA]</scope>
    <source>
        <strain evidence="3 4">DSM 101727</strain>
    </source>
</reference>
<feature type="signal peptide" evidence="1">
    <location>
        <begin position="1"/>
        <end position="28"/>
    </location>
</feature>
<dbReference type="AlphaFoldDB" id="A0A4Q7L4F2"/>
<dbReference type="OrthoDB" id="9808778at2"/>
<dbReference type="CDD" id="cd00198">
    <property type="entry name" value="vWFA"/>
    <property type="match status" value="1"/>
</dbReference>
<keyword evidence="4" id="KW-1185">Reference proteome</keyword>
<dbReference type="RefSeq" id="WP_130343472.1">
    <property type="nucleotide sequence ID" value="NZ_SGWQ01000002.1"/>
</dbReference>
<evidence type="ECO:0000313" key="3">
    <source>
        <dbReference type="EMBL" id="RZS43660.1"/>
    </source>
</evidence>
<accession>A0A4Q7L4F2</accession>
<dbReference type="Pfam" id="PF00092">
    <property type="entry name" value="VWA"/>
    <property type="match status" value="1"/>
</dbReference>
<name>A0A4Q7L4F2_9PSEU</name>
<dbReference type="Proteomes" id="UP000294257">
    <property type="component" value="Unassembled WGS sequence"/>
</dbReference>
<comment type="caution">
    <text evidence="3">The sequence shown here is derived from an EMBL/GenBank/DDBJ whole genome shotgun (WGS) entry which is preliminary data.</text>
</comment>